<proteinExistence type="predicted"/>
<accession>A0AAD6V612</accession>
<dbReference type="EMBL" id="JARJCW010000050">
    <property type="protein sequence ID" value="KAJ7203539.1"/>
    <property type="molecule type" value="Genomic_DNA"/>
</dbReference>
<protein>
    <submittedName>
        <fullName evidence="1">Uncharacterized protein</fullName>
    </submittedName>
</protein>
<comment type="caution">
    <text evidence="1">The sequence shown here is derived from an EMBL/GenBank/DDBJ whole genome shotgun (WGS) entry which is preliminary data.</text>
</comment>
<dbReference type="AlphaFoldDB" id="A0AAD6V612"/>
<evidence type="ECO:0000313" key="2">
    <source>
        <dbReference type="Proteomes" id="UP001219525"/>
    </source>
</evidence>
<evidence type="ECO:0000313" key="1">
    <source>
        <dbReference type="EMBL" id="KAJ7203539.1"/>
    </source>
</evidence>
<name>A0AAD6V612_9AGAR</name>
<sequence length="129" mass="14664">MPQIYLLSGRPAVFAPARPRQPWQHCQTAHTPPHRRLTQHNHELGVHRRHVGGDISPHETPGIAFTHIHPGIVRTHALQILTGSSRHSRGSSNWLVPLFAVSQQIRQDECAEHMFYALFTERPKRDANA</sequence>
<organism evidence="1 2">
    <name type="scientific">Mycena pura</name>
    <dbReference type="NCBI Taxonomy" id="153505"/>
    <lineage>
        <taxon>Eukaryota</taxon>
        <taxon>Fungi</taxon>
        <taxon>Dikarya</taxon>
        <taxon>Basidiomycota</taxon>
        <taxon>Agaricomycotina</taxon>
        <taxon>Agaricomycetes</taxon>
        <taxon>Agaricomycetidae</taxon>
        <taxon>Agaricales</taxon>
        <taxon>Marasmiineae</taxon>
        <taxon>Mycenaceae</taxon>
        <taxon>Mycena</taxon>
    </lineage>
</organism>
<reference evidence="1" key="1">
    <citation type="submission" date="2023-03" db="EMBL/GenBank/DDBJ databases">
        <title>Massive genome expansion in bonnet fungi (Mycena s.s.) driven by repeated elements and novel gene families across ecological guilds.</title>
        <authorList>
            <consortium name="Lawrence Berkeley National Laboratory"/>
            <person name="Harder C.B."/>
            <person name="Miyauchi S."/>
            <person name="Viragh M."/>
            <person name="Kuo A."/>
            <person name="Thoen E."/>
            <person name="Andreopoulos B."/>
            <person name="Lu D."/>
            <person name="Skrede I."/>
            <person name="Drula E."/>
            <person name="Henrissat B."/>
            <person name="Morin E."/>
            <person name="Kohler A."/>
            <person name="Barry K."/>
            <person name="LaButti K."/>
            <person name="Morin E."/>
            <person name="Salamov A."/>
            <person name="Lipzen A."/>
            <person name="Mereny Z."/>
            <person name="Hegedus B."/>
            <person name="Baldrian P."/>
            <person name="Stursova M."/>
            <person name="Weitz H."/>
            <person name="Taylor A."/>
            <person name="Grigoriev I.V."/>
            <person name="Nagy L.G."/>
            <person name="Martin F."/>
            <person name="Kauserud H."/>
        </authorList>
    </citation>
    <scope>NUCLEOTIDE SEQUENCE</scope>
    <source>
        <strain evidence="1">9144</strain>
    </source>
</reference>
<gene>
    <name evidence="1" type="ORF">GGX14DRAFT_569987</name>
</gene>
<dbReference type="Proteomes" id="UP001219525">
    <property type="component" value="Unassembled WGS sequence"/>
</dbReference>
<keyword evidence="2" id="KW-1185">Reference proteome</keyword>